<dbReference type="PROSITE" id="PS50850">
    <property type="entry name" value="MFS"/>
    <property type="match status" value="1"/>
</dbReference>
<proteinExistence type="inferred from homology"/>
<reference evidence="11 12" key="2">
    <citation type="journal article" date="2018" name="Elife">
        <title>Firefly genomes illuminate parallel origins of bioluminescence in beetles.</title>
        <authorList>
            <person name="Fallon T.R."/>
            <person name="Lower S.E."/>
            <person name="Chang C.H."/>
            <person name="Bessho-Uehara M."/>
            <person name="Martin G.J."/>
            <person name="Bewick A.J."/>
            <person name="Behringer M."/>
            <person name="Debat H.J."/>
            <person name="Wong I."/>
            <person name="Day J.C."/>
            <person name="Suvorov A."/>
            <person name="Silva C.J."/>
            <person name="Stanger-Hall K.F."/>
            <person name="Hall D.W."/>
            <person name="Schmitz R.J."/>
            <person name="Nelson D.R."/>
            <person name="Lewis S.M."/>
            <person name="Shigenobu S."/>
            <person name="Bybee S.M."/>
            <person name="Larracuente A.M."/>
            <person name="Oba Y."/>
            <person name="Weng J.K."/>
        </authorList>
    </citation>
    <scope>NUCLEOTIDE SEQUENCE [LARGE SCALE GENOMIC DNA]</scope>
    <source>
        <strain evidence="11">1611_PpyrPB1</strain>
        <tissue evidence="11">Whole body</tissue>
    </source>
</reference>
<reference evidence="10" key="1">
    <citation type="journal article" date="2016" name="Sci. Rep.">
        <title>Molecular characterization of firefly nuptial gifts: a multi-omics approach sheds light on postcopulatory sexual selection.</title>
        <authorList>
            <person name="Al-Wathiqui N."/>
            <person name="Fallon T.R."/>
            <person name="South A."/>
            <person name="Weng J.K."/>
            <person name="Lewis S.M."/>
        </authorList>
    </citation>
    <scope>NUCLEOTIDE SEQUENCE</scope>
</reference>
<keyword evidence="12" id="KW-1185">Reference proteome</keyword>
<evidence type="ECO:0000259" key="9">
    <source>
        <dbReference type="PROSITE" id="PS50850"/>
    </source>
</evidence>
<dbReference type="InterPro" id="IPR005829">
    <property type="entry name" value="Sugar_transporter_CS"/>
</dbReference>
<evidence type="ECO:0000313" key="11">
    <source>
        <dbReference type="EMBL" id="KAB0795133.1"/>
    </source>
</evidence>
<dbReference type="InterPro" id="IPR005828">
    <property type="entry name" value="MFS_sugar_transport-like"/>
</dbReference>
<comment type="similarity">
    <text evidence="7">Belongs to the major facilitator superfamily. Sugar transporter (TC 2.A.1.1) family. Trehalose transporter subfamily.</text>
</comment>
<keyword evidence="3 8" id="KW-0812">Transmembrane</keyword>
<sequence>MVVIDVSRVFPGNTPQIIATVTGTLTALSDGMQYGWSAPIIPVLQSPSSPVQITDSDIVWIENIYLLGGLVGIPLTMYILDKFGRKNTMLIASMEYLVAWLLVAFASSVEVIFVARFITGLASDTNFVATPVYIAEISQKKIRGRLGSLIYIMMLMGVVLIYAIGPFVSIAASSSVGAGIIVLQLLTFSFMPESPYYLLVKNRKEEARRALRILRSSKDVEDELNEIAEVVEQENEVRGRPLELFTVKSNRKAITIMTVLAFAQHYSGISVMLMNIHMILEDAATIIPASTAAIIFSVLMLLACTFSALLIDKVGRRLLLFVSSFLTAVSLLALATYFAVKDNDVDVKDYNWVPVVAVMAFAVTFKCGLGLIPIVMTAELFPTNIKALGCTVSDAMYVSAGASSIYLFHFLQRNYGMHVPFFLFGCSCLLVGIFAIVVIPETKGKTLDEIQRLLKGEPLSTSCANGIHTNIYEKVPLLSSCDDVVEKSYRATKIEEDRPVSPQLSN</sequence>
<keyword evidence="5 8" id="KW-0472">Membrane</keyword>
<dbReference type="SUPFAM" id="SSF103473">
    <property type="entry name" value="MFS general substrate transporter"/>
    <property type="match status" value="1"/>
</dbReference>
<feature type="transmembrane region" description="Helical" evidence="8">
    <location>
        <begin position="176"/>
        <end position="199"/>
    </location>
</feature>
<dbReference type="GO" id="GO:0005886">
    <property type="term" value="C:plasma membrane"/>
    <property type="evidence" value="ECO:0007669"/>
    <property type="project" value="UniProtKB-SubCell"/>
</dbReference>
<evidence type="ECO:0000256" key="7">
    <source>
        <dbReference type="ARBA" id="ARBA00024348"/>
    </source>
</evidence>
<organism evidence="10">
    <name type="scientific">Photinus pyralis</name>
    <name type="common">Common eastern firefly</name>
    <name type="synonym">Lampyris pyralis</name>
    <dbReference type="NCBI Taxonomy" id="7054"/>
    <lineage>
        <taxon>Eukaryota</taxon>
        <taxon>Metazoa</taxon>
        <taxon>Ecdysozoa</taxon>
        <taxon>Arthropoda</taxon>
        <taxon>Hexapoda</taxon>
        <taxon>Insecta</taxon>
        <taxon>Pterygota</taxon>
        <taxon>Neoptera</taxon>
        <taxon>Endopterygota</taxon>
        <taxon>Coleoptera</taxon>
        <taxon>Polyphaga</taxon>
        <taxon>Elateriformia</taxon>
        <taxon>Elateroidea</taxon>
        <taxon>Lampyridae</taxon>
        <taxon>Lampyrinae</taxon>
        <taxon>Photinus</taxon>
    </lineage>
</organism>
<dbReference type="PANTHER" id="PTHR48021">
    <property type="match status" value="1"/>
</dbReference>
<accession>A0A1Y1L9J6</accession>
<evidence type="ECO:0000256" key="4">
    <source>
        <dbReference type="ARBA" id="ARBA00022989"/>
    </source>
</evidence>
<comment type="subcellular location">
    <subcellularLocation>
        <location evidence="1">Cell membrane</location>
        <topology evidence="1">Multi-pass membrane protein</topology>
    </subcellularLocation>
</comment>
<feature type="transmembrane region" description="Helical" evidence="8">
    <location>
        <begin position="352"/>
        <end position="375"/>
    </location>
</feature>
<dbReference type="EMBL" id="GEZM01066598">
    <property type="protein sequence ID" value="JAV67767.1"/>
    <property type="molecule type" value="Transcribed_RNA"/>
</dbReference>
<keyword evidence="2" id="KW-1003">Cell membrane</keyword>
<keyword evidence="6" id="KW-0325">Glycoprotein</keyword>
<evidence type="ECO:0000313" key="10">
    <source>
        <dbReference type="EMBL" id="JAV67767.1"/>
    </source>
</evidence>
<dbReference type="GO" id="GO:0022857">
    <property type="term" value="F:transmembrane transporter activity"/>
    <property type="evidence" value="ECO:0007669"/>
    <property type="project" value="InterPro"/>
</dbReference>
<evidence type="ECO:0000256" key="6">
    <source>
        <dbReference type="ARBA" id="ARBA00023180"/>
    </source>
</evidence>
<dbReference type="InterPro" id="IPR003663">
    <property type="entry name" value="Sugar/inositol_transpt"/>
</dbReference>
<dbReference type="Gene3D" id="1.20.1250.20">
    <property type="entry name" value="MFS general substrate transporter like domains"/>
    <property type="match status" value="1"/>
</dbReference>
<dbReference type="EMBL" id="VVIM01000008">
    <property type="protein sequence ID" value="KAB0795133.1"/>
    <property type="molecule type" value="Genomic_DNA"/>
</dbReference>
<evidence type="ECO:0000256" key="3">
    <source>
        <dbReference type="ARBA" id="ARBA00022692"/>
    </source>
</evidence>
<evidence type="ECO:0000256" key="2">
    <source>
        <dbReference type="ARBA" id="ARBA00022475"/>
    </source>
</evidence>
<dbReference type="PRINTS" id="PR00171">
    <property type="entry name" value="SUGRTRNSPORT"/>
</dbReference>
<feature type="transmembrane region" description="Helical" evidence="8">
    <location>
        <begin position="286"/>
        <end position="311"/>
    </location>
</feature>
<feature type="transmembrane region" description="Helical" evidence="8">
    <location>
        <begin position="387"/>
        <end position="409"/>
    </location>
</feature>
<evidence type="ECO:0000256" key="5">
    <source>
        <dbReference type="ARBA" id="ARBA00023136"/>
    </source>
</evidence>
<keyword evidence="4 8" id="KW-1133">Transmembrane helix</keyword>
<gene>
    <name evidence="11" type="ORF">PPYR_11972</name>
</gene>
<dbReference type="InterPro" id="IPR020846">
    <property type="entry name" value="MFS_dom"/>
</dbReference>
<feature type="transmembrane region" description="Helical" evidence="8">
    <location>
        <begin position="254"/>
        <end position="280"/>
    </location>
</feature>
<feature type="transmembrane region" description="Helical" evidence="8">
    <location>
        <begin position="146"/>
        <end position="164"/>
    </location>
</feature>
<dbReference type="AlphaFoldDB" id="A0A1Y1L9J6"/>
<evidence type="ECO:0000313" key="12">
    <source>
        <dbReference type="Proteomes" id="UP000327044"/>
    </source>
</evidence>
<dbReference type="Pfam" id="PF00083">
    <property type="entry name" value="Sugar_tr"/>
    <property type="match status" value="1"/>
</dbReference>
<reference evidence="11" key="3">
    <citation type="submission" date="2019-08" db="EMBL/GenBank/DDBJ databases">
        <authorList>
            <consortium name="Photinus pyralis genome working group"/>
            <person name="Fallon T.R."/>
            <person name="Sander Lower S.E."/>
            <person name="Weng J.-K."/>
        </authorList>
    </citation>
    <scope>NUCLEOTIDE SEQUENCE</scope>
    <source>
        <strain evidence="11">1611_PpyrPB1</strain>
        <tissue evidence="11">Whole body</tissue>
    </source>
</reference>
<dbReference type="OrthoDB" id="6133115at2759"/>
<feature type="transmembrane region" description="Helical" evidence="8">
    <location>
        <begin position="87"/>
        <end position="107"/>
    </location>
</feature>
<dbReference type="FunFam" id="1.20.1250.20:FF:000055">
    <property type="entry name" value="Facilitated trehalose transporter Tret1-2 homolog"/>
    <property type="match status" value="1"/>
</dbReference>
<feature type="transmembrane region" description="Helical" evidence="8">
    <location>
        <begin position="318"/>
        <end position="340"/>
    </location>
</feature>
<name>A0A1Y1L9J6_PHOPY</name>
<feature type="transmembrane region" description="Helical" evidence="8">
    <location>
        <begin position="58"/>
        <end position="80"/>
    </location>
</feature>
<feature type="domain" description="Major facilitator superfamily (MFS) profile" evidence="9">
    <location>
        <begin position="15"/>
        <end position="443"/>
    </location>
</feature>
<dbReference type="PROSITE" id="PS00216">
    <property type="entry name" value="SUGAR_TRANSPORT_1"/>
    <property type="match status" value="2"/>
</dbReference>
<protein>
    <recommendedName>
        <fullName evidence="9">Major facilitator superfamily (MFS) profile domain-containing protein</fullName>
    </recommendedName>
</protein>
<dbReference type="Proteomes" id="UP000327044">
    <property type="component" value="Unassembled WGS sequence"/>
</dbReference>
<dbReference type="InterPro" id="IPR036259">
    <property type="entry name" value="MFS_trans_sf"/>
</dbReference>
<dbReference type="InterPro" id="IPR050549">
    <property type="entry name" value="MFS_Trehalose_Transporter"/>
</dbReference>
<dbReference type="InParanoid" id="A0A1Y1L9J6"/>
<dbReference type="PANTHER" id="PTHR48021:SF46">
    <property type="entry name" value="MAJOR FACILITATOR SUPERFAMILY (MFS) PROFILE DOMAIN-CONTAINING PROTEIN"/>
    <property type="match status" value="1"/>
</dbReference>
<evidence type="ECO:0000256" key="1">
    <source>
        <dbReference type="ARBA" id="ARBA00004651"/>
    </source>
</evidence>
<feature type="transmembrane region" description="Helical" evidence="8">
    <location>
        <begin position="421"/>
        <end position="439"/>
    </location>
</feature>
<evidence type="ECO:0000256" key="8">
    <source>
        <dbReference type="SAM" id="Phobius"/>
    </source>
</evidence>